<dbReference type="PANTHER" id="PTHR42866:SF1">
    <property type="entry name" value="SPORE COAT POLYSACCHARIDE BIOSYNTHESIS PROTEIN SPSF"/>
    <property type="match status" value="1"/>
</dbReference>
<gene>
    <name evidence="1" type="ORF">A2290_03545</name>
</gene>
<accession>A0A1F4S8D9</accession>
<keyword evidence="1" id="KW-0808">Transferase</keyword>
<dbReference type="SUPFAM" id="SSF53448">
    <property type="entry name" value="Nucleotide-diphospho-sugar transferases"/>
    <property type="match status" value="1"/>
</dbReference>
<name>A0A1F4S8D9_UNCSA</name>
<dbReference type="Proteomes" id="UP000177905">
    <property type="component" value="Unassembled WGS sequence"/>
</dbReference>
<keyword evidence="1" id="KW-0548">Nucleotidyltransferase</keyword>
<dbReference type="Pfam" id="PF02348">
    <property type="entry name" value="CTP_transf_3"/>
    <property type="match status" value="1"/>
</dbReference>
<dbReference type="GO" id="GO:0005829">
    <property type="term" value="C:cytosol"/>
    <property type="evidence" value="ECO:0007669"/>
    <property type="project" value="TreeGrafter"/>
</dbReference>
<dbReference type="InterPro" id="IPR029044">
    <property type="entry name" value="Nucleotide-diphossugar_trans"/>
</dbReference>
<proteinExistence type="predicted"/>
<dbReference type="InterPro" id="IPR003329">
    <property type="entry name" value="Cytidylyl_trans"/>
</dbReference>
<organism evidence="1 2">
    <name type="scientific">candidate division WOR-1 bacterium RIFOXYB2_FULL_36_35</name>
    <dbReference type="NCBI Taxonomy" id="1802578"/>
    <lineage>
        <taxon>Bacteria</taxon>
        <taxon>Bacillati</taxon>
        <taxon>Saganbacteria</taxon>
    </lineage>
</organism>
<sequence>MGSTRLPGKIMLPVQNKPVLEHIIDRLKGCKNVHEIIIATTIDARDDLIVSLAKSNNLKYFRGSEEDVLSRYYYAAKENNLDVIIRITSDCPFVDADIIDSMVATFLKDPSVDYLSNTIKRTFPRGLDVEIMNFSSLKKAFNFAKENCQREHVTPYIYQNEEKFKIKQFIGNGDDSKYRLTLDTQEDFELIREIYDGIYPVNNYFTLNDVLRFLKQHDHLTMLNSHIVQKGLAI</sequence>
<evidence type="ECO:0000313" key="2">
    <source>
        <dbReference type="Proteomes" id="UP000177905"/>
    </source>
</evidence>
<dbReference type="EMBL" id="MEUA01000005">
    <property type="protein sequence ID" value="OGC16690.1"/>
    <property type="molecule type" value="Genomic_DNA"/>
</dbReference>
<comment type="caution">
    <text evidence="1">The sequence shown here is derived from an EMBL/GenBank/DDBJ whole genome shotgun (WGS) entry which is preliminary data.</text>
</comment>
<dbReference type="PANTHER" id="PTHR42866">
    <property type="entry name" value="3-DEOXY-MANNO-OCTULOSONATE CYTIDYLYLTRANSFERASE"/>
    <property type="match status" value="1"/>
</dbReference>
<dbReference type="GO" id="GO:0016779">
    <property type="term" value="F:nucleotidyltransferase activity"/>
    <property type="evidence" value="ECO:0007669"/>
    <property type="project" value="UniProtKB-KW"/>
</dbReference>
<protein>
    <submittedName>
        <fullName evidence="1">Acylneuraminate cytidylyltransferase</fullName>
    </submittedName>
</protein>
<evidence type="ECO:0000313" key="1">
    <source>
        <dbReference type="EMBL" id="OGC16690.1"/>
    </source>
</evidence>
<reference evidence="1 2" key="1">
    <citation type="journal article" date="2016" name="Nat. Commun.">
        <title>Thousands of microbial genomes shed light on interconnected biogeochemical processes in an aquifer system.</title>
        <authorList>
            <person name="Anantharaman K."/>
            <person name="Brown C.T."/>
            <person name="Hug L.A."/>
            <person name="Sharon I."/>
            <person name="Castelle C.J."/>
            <person name="Probst A.J."/>
            <person name="Thomas B.C."/>
            <person name="Singh A."/>
            <person name="Wilkins M.J."/>
            <person name="Karaoz U."/>
            <person name="Brodie E.L."/>
            <person name="Williams K.H."/>
            <person name="Hubbard S.S."/>
            <person name="Banfield J.F."/>
        </authorList>
    </citation>
    <scope>NUCLEOTIDE SEQUENCE [LARGE SCALE GENOMIC DNA]</scope>
</reference>
<dbReference type="CDD" id="cd02518">
    <property type="entry name" value="GT2_SpsF"/>
    <property type="match status" value="1"/>
</dbReference>
<dbReference type="AlphaFoldDB" id="A0A1F4S8D9"/>
<dbReference type="Gene3D" id="3.90.550.10">
    <property type="entry name" value="Spore Coat Polysaccharide Biosynthesis Protein SpsA, Chain A"/>
    <property type="match status" value="1"/>
</dbReference>